<organism evidence="15 16">
    <name type="scientific">Heterorhabditis bacteriophora</name>
    <name type="common">Entomopathogenic nematode worm</name>
    <dbReference type="NCBI Taxonomy" id="37862"/>
    <lineage>
        <taxon>Eukaryota</taxon>
        <taxon>Metazoa</taxon>
        <taxon>Ecdysozoa</taxon>
        <taxon>Nematoda</taxon>
        <taxon>Chromadorea</taxon>
        <taxon>Rhabditida</taxon>
        <taxon>Rhabditina</taxon>
        <taxon>Rhabditomorpha</taxon>
        <taxon>Strongyloidea</taxon>
        <taxon>Heterorhabditidae</taxon>
        <taxon>Heterorhabditis</taxon>
    </lineage>
</organism>
<evidence type="ECO:0000256" key="6">
    <source>
        <dbReference type="ARBA" id="ARBA00022989"/>
    </source>
</evidence>
<keyword evidence="12 13" id="KW-0407">Ion channel</keyword>
<dbReference type="Pfam" id="PF00858">
    <property type="entry name" value="ASC"/>
    <property type="match status" value="1"/>
</dbReference>
<name>A0A1I7XBL9_HETBA</name>
<evidence type="ECO:0000256" key="4">
    <source>
        <dbReference type="ARBA" id="ARBA00022461"/>
    </source>
</evidence>
<dbReference type="Proteomes" id="UP000095283">
    <property type="component" value="Unplaced"/>
</dbReference>
<evidence type="ECO:0000256" key="14">
    <source>
        <dbReference type="SAM" id="Phobius"/>
    </source>
</evidence>
<evidence type="ECO:0000256" key="9">
    <source>
        <dbReference type="ARBA" id="ARBA00023136"/>
    </source>
</evidence>
<keyword evidence="5 13" id="KW-0812">Transmembrane</keyword>
<keyword evidence="3 13" id="KW-0813">Transport</keyword>
<evidence type="ECO:0000256" key="1">
    <source>
        <dbReference type="ARBA" id="ARBA00004141"/>
    </source>
</evidence>
<keyword evidence="10" id="KW-0325">Glycoprotein</keyword>
<dbReference type="AlphaFoldDB" id="A0A1I7XBL9"/>
<comment type="subcellular location">
    <subcellularLocation>
        <location evidence="1">Membrane</location>
        <topology evidence="1">Multi-pass membrane protein</topology>
    </subcellularLocation>
</comment>
<proteinExistence type="inferred from homology"/>
<dbReference type="GO" id="GO:0005886">
    <property type="term" value="C:plasma membrane"/>
    <property type="evidence" value="ECO:0007669"/>
    <property type="project" value="TreeGrafter"/>
</dbReference>
<dbReference type="WBParaSite" id="Hba_15022">
    <property type="protein sequence ID" value="Hba_15022"/>
    <property type="gene ID" value="Hba_15022"/>
</dbReference>
<evidence type="ECO:0000256" key="5">
    <source>
        <dbReference type="ARBA" id="ARBA00022692"/>
    </source>
</evidence>
<keyword evidence="11 13" id="KW-0739">Sodium transport</keyword>
<evidence type="ECO:0000256" key="8">
    <source>
        <dbReference type="ARBA" id="ARBA00023065"/>
    </source>
</evidence>
<evidence type="ECO:0000256" key="7">
    <source>
        <dbReference type="ARBA" id="ARBA00023053"/>
    </source>
</evidence>
<evidence type="ECO:0000256" key="13">
    <source>
        <dbReference type="RuleBase" id="RU000679"/>
    </source>
</evidence>
<dbReference type="InterPro" id="IPR001873">
    <property type="entry name" value="ENaC"/>
</dbReference>
<comment type="similarity">
    <text evidence="2 13">Belongs to the amiloride-sensitive sodium channel (TC 1.A.6) family.</text>
</comment>
<keyword evidence="9 14" id="KW-0472">Membrane</keyword>
<keyword evidence="7" id="KW-0915">Sodium</keyword>
<protein>
    <submittedName>
        <fullName evidence="16">Amiloride-sensitive cation channel 5</fullName>
    </submittedName>
</protein>
<feature type="transmembrane region" description="Helical" evidence="14">
    <location>
        <begin position="50"/>
        <end position="71"/>
    </location>
</feature>
<accession>A0A1I7XBL9</accession>
<dbReference type="PANTHER" id="PTHR11690:SF248">
    <property type="entry name" value="PICKPOCKET 17, ISOFORM A"/>
    <property type="match status" value="1"/>
</dbReference>
<keyword evidence="6 14" id="KW-1133">Transmembrane helix</keyword>
<evidence type="ECO:0000256" key="12">
    <source>
        <dbReference type="ARBA" id="ARBA00023303"/>
    </source>
</evidence>
<dbReference type="GO" id="GO:0015280">
    <property type="term" value="F:ligand-gated sodium channel activity"/>
    <property type="evidence" value="ECO:0007669"/>
    <property type="project" value="TreeGrafter"/>
</dbReference>
<keyword evidence="8 13" id="KW-0406">Ion transport</keyword>
<dbReference type="PANTHER" id="PTHR11690">
    <property type="entry name" value="AMILORIDE-SENSITIVE SODIUM CHANNEL-RELATED"/>
    <property type="match status" value="1"/>
</dbReference>
<sequence>MDIKILHYTNVSIEHRKVHVKGSRTKACVREWAETASCHGLPHMAQANTIGAIIIWSVILALCFLGFIYLFTSTLSQYLRFEKVVTLKLGLESTDFPSVTFCNINPYKKSKIRSVPELDALKHGEKNAEIINY</sequence>
<evidence type="ECO:0000313" key="16">
    <source>
        <dbReference type="WBParaSite" id="Hba_15022"/>
    </source>
</evidence>
<reference evidence="16" key="1">
    <citation type="submission" date="2016-11" db="UniProtKB">
        <authorList>
            <consortium name="WormBaseParasite"/>
        </authorList>
    </citation>
    <scope>IDENTIFICATION</scope>
</reference>
<evidence type="ECO:0000313" key="15">
    <source>
        <dbReference type="Proteomes" id="UP000095283"/>
    </source>
</evidence>
<keyword evidence="15" id="KW-1185">Reference proteome</keyword>
<evidence type="ECO:0000256" key="11">
    <source>
        <dbReference type="ARBA" id="ARBA00023201"/>
    </source>
</evidence>
<evidence type="ECO:0000256" key="3">
    <source>
        <dbReference type="ARBA" id="ARBA00022448"/>
    </source>
</evidence>
<keyword evidence="4 13" id="KW-0894">Sodium channel</keyword>
<evidence type="ECO:0000256" key="10">
    <source>
        <dbReference type="ARBA" id="ARBA00023180"/>
    </source>
</evidence>
<evidence type="ECO:0000256" key="2">
    <source>
        <dbReference type="ARBA" id="ARBA00007193"/>
    </source>
</evidence>